<dbReference type="Proteomes" id="UP000815325">
    <property type="component" value="Unassembled WGS sequence"/>
</dbReference>
<organism evidence="2 3">
    <name type="scientific">Dunaliella salina</name>
    <name type="common">Green alga</name>
    <name type="synonym">Protococcus salinus</name>
    <dbReference type="NCBI Taxonomy" id="3046"/>
    <lineage>
        <taxon>Eukaryota</taxon>
        <taxon>Viridiplantae</taxon>
        <taxon>Chlorophyta</taxon>
        <taxon>core chlorophytes</taxon>
        <taxon>Chlorophyceae</taxon>
        <taxon>CS clade</taxon>
        <taxon>Chlamydomonadales</taxon>
        <taxon>Dunaliellaceae</taxon>
        <taxon>Dunaliella</taxon>
    </lineage>
</organism>
<sequence length="105" mass="11739">MHCGLHDAQMLLLNDLLLRAVTACLMGAVIWRTDSPAPTVPVLSCTLVPFYQHFRQLLGLSSASCRWPWALDDCNHINQKSQSMHVLFSLLAACCSWRHSSIMDA</sequence>
<proteinExistence type="predicted"/>
<feature type="chain" id="PRO_5045670242" description="Secreted protein" evidence="1">
    <location>
        <begin position="24"/>
        <end position="105"/>
    </location>
</feature>
<gene>
    <name evidence="2" type="ORF">DUNSADRAFT_9436</name>
</gene>
<reference evidence="2" key="1">
    <citation type="submission" date="2017-08" db="EMBL/GenBank/DDBJ databases">
        <authorList>
            <person name="Polle J.E."/>
            <person name="Barry K."/>
            <person name="Cushman J."/>
            <person name="Schmutz J."/>
            <person name="Tran D."/>
            <person name="Hathwaick L.T."/>
            <person name="Yim W.C."/>
            <person name="Jenkins J."/>
            <person name="Mckie-Krisberg Z.M."/>
            <person name="Prochnik S."/>
            <person name="Lindquist E."/>
            <person name="Dockter R.B."/>
            <person name="Adam C."/>
            <person name="Molina H."/>
            <person name="Bunkerborg J."/>
            <person name="Jin E."/>
            <person name="Buchheim M."/>
            <person name="Magnuson J."/>
        </authorList>
    </citation>
    <scope>NUCLEOTIDE SEQUENCE</scope>
    <source>
        <strain evidence="2">CCAP 19/18</strain>
    </source>
</reference>
<name>A0ABQ7GHH3_DUNSA</name>
<evidence type="ECO:0000256" key="1">
    <source>
        <dbReference type="SAM" id="SignalP"/>
    </source>
</evidence>
<protein>
    <recommendedName>
        <fullName evidence="4">Secreted protein</fullName>
    </recommendedName>
</protein>
<evidence type="ECO:0008006" key="4">
    <source>
        <dbReference type="Google" id="ProtNLM"/>
    </source>
</evidence>
<keyword evidence="3" id="KW-1185">Reference proteome</keyword>
<keyword evidence="1" id="KW-0732">Signal</keyword>
<comment type="caution">
    <text evidence="2">The sequence shown here is derived from an EMBL/GenBank/DDBJ whole genome shotgun (WGS) entry which is preliminary data.</text>
</comment>
<dbReference type="EMBL" id="MU069778">
    <property type="protein sequence ID" value="KAF5834045.1"/>
    <property type="molecule type" value="Genomic_DNA"/>
</dbReference>
<evidence type="ECO:0000313" key="3">
    <source>
        <dbReference type="Proteomes" id="UP000815325"/>
    </source>
</evidence>
<feature type="signal peptide" evidence="1">
    <location>
        <begin position="1"/>
        <end position="23"/>
    </location>
</feature>
<accession>A0ABQ7GHH3</accession>
<evidence type="ECO:0000313" key="2">
    <source>
        <dbReference type="EMBL" id="KAF5834045.1"/>
    </source>
</evidence>